<dbReference type="InterPro" id="IPR001977">
    <property type="entry name" value="Depp_CoAkinase"/>
</dbReference>
<evidence type="ECO:0000256" key="6">
    <source>
        <dbReference type="NCBIfam" id="TIGR00152"/>
    </source>
</evidence>
<dbReference type="InterPro" id="IPR027417">
    <property type="entry name" value="P-loop_NTPase"/>
</dbReference>
<comment type="pathway">
    <text evidence="5">Cofactor biosynthesis; coenzyme A biosynthesis; CoA from (R)-pantothenate: step 5/5.</text>
</comment>
<evidence type="ECO:0000313" key="7">
    <source>
        <dbReference type="EMBL" id="MFD2561761.1"/>
    </source>
</evidence>
<dbReference type="PROSITE" id="PS51219">
    <property type="entry name" value="DPCK"/>
    <property type="match status" value="1"/>
</dbReference>
<evidence type="ECO:0000256" key="4">
    <source>
        <dbReference type="ARBA" id="ARBA00022993"/>
    </source>
</evidence>
<sequence>MTKIVGLTGGIGSGKSTVAKMFAKFDVPVYTADDEAKKLMNEDTVVKKQIIHLLGEKAYGKEGLNRAFIANKVFNDAKLLDKLNQIVHPAVADHFTAWKDKQKSAYVIKEAAILFENGGYKKCDYTILVTAPEEVRIERVLKRDNTTRSQILDRLRNQWEDTKKIPLADFVINNVNLEETWLHVNKIHNKIIL</sequence>
<keyword evidence="2 5" id="KW-0547">Nucleotide-binding</keyword>
<keyword evidence="5 7" id="KW-0808">Transferase</keyword>
<reference evidence="8" key="1">
    <citation type="journal article" date="2019" name="Int. J. Syst. Evol. Microbiol.">
        <title>The Global Catalogue of Microorganisms (GCM) 10K type strain sequencing project: providing services to taxonomists for standard genome sequencing and annotation.</title>
        <authorList>
            <consortium name="The Broad Institute Genomics Platform"/>
            <consortium name="The Broad Institute Genome Sequencing Center for Infectious Disease"/>
            <person name="Wu L."/>
            <person name="Ma J."/>
        </authorList>
    </citation>
    <scope>NUCLEOTIDE SEQUENCE [LARGE SCALE GENOMIC DNA]</scope>
    <source>
        <strain evidence="8">KCTC 52274</strain>
    </source>
</reference>
<comment type="function">
    <text evidence="5">Catalyzes the phosphorylation of the 3'-hydroxyl group of dephosphocoenzyme A to form coenzyme A.</text>
</comment>
<dbReference type="PRINTS" id="PR00988">
    <property type="entry name" value="URIDINKINASE"/>
</dbReference>
<dbReference type="GO" id="GO:0004140">
    <property type="term" value="F:dephospho-CoA kinase activity"/>
    <property type="evidence" value="ECO:0007669"/>
    <property type="project" value="UniProtKB-EC"/>
</dbReference>
<dbReference type="HAMAP" id="MF_00376">
    <property type="entry name" value="Dephospho_CoA_kinase"/>
    <property type="match status" value="1"/>
</dbReference>
<dbReference type="EC" id="2.7.1.24" evidence="5 6"/>
<dbReference type="SUPFAM" id="SSF52540">
    <property type="entry name" value="P-loop containing nucleoside triphosphate hydrolases"/>
    <property type="match status" value="1"/>
</dbReference>
<evidence type="ECO:0000256" key="3">
    <source>
        <dbReference type="ARBA" id="ARBA00022840"/>
    </source>
</evidence>
<dbReference type="NCBIfam" id="TIGR00152">
    <property type="entry name" value="dephospho-CoA kinase"/>
    <property type="match status" value="1"/>
</dbReference>
<accession>A0ABW5LCA2</accession>
<dbReference type="PANTHER" id="PTHR10695:SF46">
    <property type="entry name" value="BIFUNCTIONAL COENZYME A SYNTHASE-RELATED"/>
    <property type="match status" value="1"/>
</dbReference>
<evidence type="ECO:0000256" key="5">
    <source>
        <dbReference type="HAMAP-Rule" id="MF_00376"/>
    </source>
</evidence>
<comment type="subcellular location">
    <subcellularLocation>
        <location evidence="5">Cytoplasm</location>
    </subcellularLocation>
</comment>
<dbReference type="EMBL" id="JBHULE010000004">
    <property type="protein sequence ID" value="MFD2561761.1"/>
    <property type="molecule type" value="Genomic_DNA"/>
</dbReference>
<evidence type="ECO:0000256" key="2">
    <source>
        <dbReference type="ARBA" id="ARBA00022741"/>
    </source>
</evidence>
<dbReference type="Proteomes" id="UP001597319">
    <property type="component" value="Unassembled WGS sequence"/>
</dbReference>
<keyword evidence="5" id="KW-0963">Cytoplasm</keyword>
<dbReference type="PANTHER" id="PTHR10695">
    <property type="entry name" value="DEPHOSPHO-COA KINASE-RELATED"/>
    <property type="match status" value="1"/>
</dbReference>
<evidence type="ECO:0000256" key="1">
    <source>
        <dbReference type="ARBA" id="ARBA00009018"/>
    </source>
</evidence>
<dbReference type="RefSeq" id="WP_378289763.1">
    <property type="nucleotide sequence ID" value="NZ_JBHULE010000004.1"/>
</dbReference>
<evidence type="ECO:0000313" key="8">
    <source>
        <dbReference type="Proteomes" id="UP001597319"/>
    </source>
</evidence>
<dbReference type="Pfam" id="PF01121">
    <property type="entry name" value="CoaE"/>
    <property type="match status" value="1"/>
</dbReference>
<comment type="similarity">
    <text evidence="1 5">Belongs to the CoaE family.</text>
</comment>
<comment type="catalytic activity">
    <reaction evidence="5">
        <text>3'-dephospho-CoA + ATP = ADP + CoA + H(+)</text>
        <dbReference type="Rhea" id="RHEA:18245"/>
        <dbReference type="ChEBI" id="CHEBI:15378"/>
        <dbReference type="ChEBI" id="CHEBI:30616"/>
        <dbReference type="ChEBI" id="CHEBI:57287"/>
        <dbReference type="ChEBI" id="CHEBI:57328"/>
        <dbReference type="ChEBI" id="CHEBI:456216"/>
        <dbReference type="EC" id="2.7.1.24"/>
    </reaction>
</comment>
<name>A0ABW5LCA2_9FLAO</name>
<keyword evidence="5 7" id="KW-0418">Kinase</keyword>
<keyword evidence="4 5" id="KW-0173">Coenzyme A biosynthesis</keyword>
<keyword evidence="3 5" id="KW-0067">ATP-binding</keyword>
<feature type="binding site" evidence="5">
    <location>
        <begin position="12"/>
        <end position="17"/>
    </location>
    <ligand>
        <name>ATP</name>
        <dbReference type="ChEBI" id="CHEBI:30616"/>
    </ligand>
</feature>
<dbReference type="CDD" id="cd02022">
    <property type="entry name" value="DPCK"/>
    <property type="match status" value="1"/>
</dbReference>
<keyword evidence="8" id="KW-1185">Reference proteome</keyword>
<gene>
    <name evidence="5 7" type="primary">coaE</name>
    <name evidence="7" type="ORF">ACFSR1_03700</name>
</gene>
<organism evidence="7 8">
    <name type="scientific">Aquimarina rubra</name>
    <dbReference type="NCBI Taxonomy" id="1920033"/>
    <lineage>
        <taxon>Bacteria</taxon>
        <taxon>Pseudomonadati</taxon>
        <taxon>Bacteroidota</taxon>
        <taxon>Flavobacteriia</taxon>
        <taxon>Flavobacteriales</taxon>
        <taxon>Flavobacteriaceae</taxon>
        <taxon>Aquimarina</taxon>
    </lineage>
</organism>
<comment type="caution">
    <text evidence="7">The sequence shown here is derived from an EMBL/GenBank/DDBJ whole genome shotgun (WGS) entry which is preliminary data.</text>
</comment>
<dbReference type="Gene3D" id="3.40.50.300">
    <property type="entry name" value="P-loop containing nucleotide triphosphate hydrolases"/>
    <property type="match status" value="1"/>
</dbReference>
<proteinExistence type="inferred from homology"/>
<protein>
    <recommendedName>
        <fullName evidence="5 6">Dephospho-CoA kinase</fullName>
        <ecNumber evidence="5 6">2.7.1.24</ecNumber>
    </recommendedName>
    <alternativeName>
        <fullName evidence="5">Dephosphocoenzyme A kinase</fullName>
    </alternativeName>
</protein>